<keyword evidence="2" id="KW-1185">Reference proteome</keyword>
<sequence length="143" mass="16230">MTAEFPRRDIFRSQWNLAVDLHHQCPFGQVTVHARLPPVRTKSILAGLAILPAAAISWMIDPTTSDTHTYTQPNEEIYRKRLVVAFCHLGIQLPTATLNTTLLFRKEKRPPATSTHVALLISYRRPSRPRVQLEPCLLLKAVN</sequence>
<reference evidence="1 2" key="1">
    <citation type="journal article" date="2023" name="bioRxiv">
        <title>High-quality genome assemblies of four members of thePodospora anserinaspecies complex.</title>
        <authorList>
            <person name="Ament-Velasquez S.L."/>
            <person name="Vogan A.A."/>
            <person name="Wallerman O."/>
            <person name="Hartmann F."/>
            <person name="Gautier V."/>
            <person name="Silar P."/>
            <person name="Giraud T."/>
            <person name="Johannesson H."/>
        </authorList>
    </citation>
    <scope>NUCLEOTIDE SEQUENCE [LARGE SCALE GENOMIC DNA]</scope>
    <source>
        <strain evidence="1 2">CBS 124.78</strain>
    </source>
</reference>
<name>A0ABR0IN44_9PEZI</name>
<protein>
    <submittedName>
        <fullName evidence="1">Uncharacterized protein</fullName>
    </submittedName>
</protein>
<accession>A0ABR0IN44</accession>
<dbReference type="GeneID" id="87960377"/>
<dbReference type="RefSeq" id="XP_062805268.1">
    <property type="nucleotide sequence ID" value="XM_062939910.1"/>
</dbReference>
<dbReference type="EMBL" id="JAFFHC010000001">
    <property type="protein sequence ID" value="KAK4681798.1"/>
    <property type="molecule type" value="Genomic_DNA"/>
</dbReference>
<dbReference type="Proteomes" id="UP001323617">
    <property type="component" value="Unassembled WGS sequence"/>
</dbReference>
<proteinExistence type="predicted"/>
<organism evidence="1 2">
    <name type="scientific">Podospora pseudoanserina</name>
    <dbReference type="NCBI Taxonomy" id="2609844"/>
    <lineage>
        <taxon>Eukaryota</taxon>
        <taxon>Fungi</taxon>
        <taxon>Dikarya</taxon>
        <taxon>Ascomycota</taxon>
        <taxon>Pezizomycotina</taxon>
        <taxon>Sordariomycetes</taxon>
        <taxon>Sordariomycetidae</taxon>
        <taxon>Sordariales</taxon>
        <taxon>Podosporaceae</taxon>
        <taxon>Podospora</taxon>
    </lineage>
</organism>
<evidence type="ECO:0000313" key="2">
    <source>
        <dbReference type="Proteomes" id="UP001323617"/>
    </source>
</evidence>
<gene>
    <name evidence="1" type="ORF">QC764_0012650</name>
</gene>
<evidence type="ECO:0000313" key="1">
    <source>
        <dbReference type="EMBL" id="KAK4681798.1"/>
    </source>
</evidence>
<comment type="caution">
    <text evidence="1">The sequence shown here is derived from an EMBL/GenBank/DDBJ whole genome shotgun (WGS) entry which is preliminary data.</text>
</comment>